<reference evidence="7 8" key="1">
    <citation type="submission" date="2021-02" db="EMBL/GenBank/DDBJ databases">
        <title>Alicyclobacillus curvatus sp. nov. and Alicyclobacillus mengziensis sp. nov., two acidophilic bacteria isolated from acid mine drainage.</title>
        <authorList>
            <person name="Huang Y."/>
        </authorList>
    </citation>
    <scope>NUCLEOTIDE SEQUENCE [LARGE SCALE GENOMIC DNA]</scope>
    <source>
        <strain evidence="7 8">S30H14</strain>
    </source>
</reference>
<dbReference type="PANTHER" id="PTHR33317:SF4">
    <property type="entry name" value="POLYNUCLEOTIDYL TRANSFERASE, RIBONUCLEASE H-LIKE SUPERFAMILY PROTEIN"/>
    <property type="match status" value="1"/>
</dbReference>
<dbReference type="SUPFAM" id="SSF53098">
    <property type="entry name" value="Ribonuclease H-like"/>
    <property type="match status" value="1"/>
</dbReference>
<dbReference type="Gene3D" id="3.30.420.140">
    <property type="entry name" value="YqgF/RNase H-like domain"/>
    <property type="match status" value="1"/>
</dbReference>
<evidence type="ECO:0000256" key="4">
    <source>
        <dbReference type="ARBA" id="ARBA00022801"/>
    </source>
</evidence>
<dbReference type="GO" id="GO:0000967">
    <property type="term" value="P:rRNA 5'-end processing"/>
    <property type="evidence" value="ECO:0007669"/>
    <property type="project" value="UniProtKB-UniRule"/>
</dbReference>
<dbReference type="SMART" id="SM00732">
    <property type="entry name" value="YqgFc"/>
    <property type="match status" value="1"/>
</dbReference>
<dbReference type="AlphaFoldDB" id="A0A9X7W3F3"/>
<dbReference type="GO" id="GO:0005829">
    <property type="term" value="C:cytosol"/>
    <property type="evidence" value="ECO:0007669"/>
    <property type="project" value="TreeGrafter"/>
</dbReference>
<dbReference type="InterPro" id="IPR037027">
    <property type="entry name" value="YqgF/RNaseH-like_dom_sf"/>
</dbReference>
<evidence type="ECO:0000256" key="2">
    <source>
        <dbReference type="ARBA" id="ARBA00022517"/>
    </source>
</evidence>
<evidence type="ECO:0000256" key="1">
    <source>
        <dbReference type="ARBA" id="ARBA00022490"/>
    </source>
</evidence>
<sequence length="143" mass="15983">MGRILAIDYGVVRIGLALSDPTGFLAQSLEVMKRISDDVASERIAQIAREREVSELVVGLPLNMNGSEGEKAEICRSFAAKLEERTGLPVRLFDERLTTVAAQRSLIEQDVRRNKRKQVVDAVAATVLLQTYLDFRNRPSREV</sequence>
<keyword evidence="2 5" id="KW-0690">Ribosome biogenesis</keyword>
<gene>
    <name evidence="7" type="primary">ruvX</name>
    <name evidence="7" type="ORF">JZ786_16675</name>
</gene>
<evidence type="ECO:0000313" key="7">
    <source>
        <dbReference type="EMBL" id="QSO49926.1"/>
    </source>
</evidence>
<dbReference type="GO" id="GO:0004518">
    <property type="term" value="F:nuclease activity"/>
    <property type="evidence" value="ECO:0007669"/>
    <property type="project" value="UniProtKB-KW"/>
</dbReference>
<dbReference type="Pfam" id="PF03652">
    <property type="entry name" value="RuvX"/>
    <property type="match status" value="1"/>
</dbReference>
<evidence type="ECO:0000256" key="3">
    <source>
        <dbReference type="ARBA" id="ARBA00022722"/>
    </source>
</evidence>
<accession>A0A9X7W3F3</accession>
<dbReference type="InterPro" id="IPR005227">
    <property type="entry name" value="YqgF"/>
</dbReference>
<comment type="subcellular location">
    <subcellularLocation>
        <location evidence="5">Cytoplasm</location>
    </subcellularLocation>
</comment>
<evidence type="ECO:0000256" key="5">
    <source>
        <dbReference type="HAMAP-Rule" id="MF_00651"/>
    </source>
</evidence>
<evidence type="ECO:0000259" key="6">
    <source>
        <dbReference type="SMART" id="SM00732"/>
    </source>
</evidence>
<dbReference type="Proteomes" id="UP000663505">
    <property type="component" value="Chromosome"/>
</dbReference>
<dbReference type="KEGG" id="afx:JZ786_16675"/>
<protein>
    <recommendedName>
        <fullName evidence="5">Putative pre-16S rRNA nuclease</fullName>
        <ecNumber evidence="5">3.1.-.-</ecNumber>
    </recommendedName>
</protein>
<keyword evidence="3 5" id="KW-0540">Nuclease</keyword>
<keyword evidence="4 5" id="KW-0378">Hydrolase</keyword>
<dbReference type="HAMAP" id="MF_00651">
    <property type="entry name" value="Nuclease_YqgF"/>
    <property type="match status" value="1"/>
</dbReference>
<keyword evidence="1 5" id="KW-0963">Cytoplasm</keyword>
<evidence type="ECO:0000313" key="8">
    <source>
        <dbReference type="Proteomes" id="UP000663505"/>
    </source>
</evidence>
<dbReference type="InterPro" id="IPR006641">
    <property type="entry name" value="YqgF/RNaseH-like_dom"/>
</dbReference>
<proteinExistence type="inferred from homology"/>
<keyword evidence="8" id="KW-1185">Reference proteome</keyword>
<dbReference type="NCBIfam" id="TIGR00250">
    <property type="entry name" value="RNAse_H_YqgF"/>
    <property type="match status" value="1"/>
</dbReference>
<dbReference type="PANTHER" id="PTHR33317">
    <property type="entry name" value="POLYNUCLEOTIDYL TRANSFERASE, RIBONUCLEASE H-LIKE SUPERFAMILY PROTEIN"/>
    <property type="match status" value="1"/>
</dbReference>
<dbReference type="EMBL" id="CP071182">
    <property type="protein sequence ID" value="QSO49926.1"/>
    <property type="molecule type" value="Genomic_DNA"/>
</dbReference>
<name>A0A9X7W3F3_9BACL</name>
<dbReference type="GO" id="GO:0016788">
    <property type="term" value="F:hydrolase activity, acting on ester bonds"/>
    <property type="evidence" value="ECO:0007669"/>
    <property type="project" value="UniProtKB-UniRule"/>
</dbReference>
<dbReference type="EC" id="3.1.-.-" evidence="5"/>
<comment type="similarity">
    <text evidence="5">Belongs to the YqgF HJR family.</text>
</comment>
<dbReference type="InterPro" id="IPR012337">
    <property type="entry name" value="RNaseH-like_sf"/>
</dbReference>
<comment type="function">
    <text evidence="5">Could be a nuclease involved in processing of the 5'-end of pre-16S rRNA.</text>
</comment>
<organism evidence="7 8">
    <name type="scientific">Alicyclobacillus mengziensis</name>
    <dbReference type="NCBI Taxonomy" id="2931921"/>
    <lineage>
        <taxon>Bacteria</taxon>
        <taxon>Bacillati</taxon>
        <taxon>Bacillota</taxon>
        <taxon>Bacilli</taxon>
        <taxon>Bacillales</taxon>
        <taxon>Alicyclobacillaceae</taxon>
        <taxon>Alicyclobacillus</taxon>
    </lineage>
</organism>
<feature type="domain" description="YqgF/RNase H-like" evidence="6">
    <location>
        <begin position="2"/>
        <end position="102"/>
    </location>
</feature>
<dbReference type="CDD" id="cd16964">
    <property type="entry name" value="YqgF"/>
    <property type="match status" value="1"/>
</dbReference>